<accession>A0A2P2N3S5</accession>
<evidence type="ECO:0000313" key="1">
    <source>
        <dbReference type="EMBL" id="MBX37132.1"/>
    </source>
</evidence>
<protein>
    <submittedName>
        <fullName evidence="1">Uncharacterized protein</fullName>
    </submittedName>
</protein>
<reference evidence="1" key="1">
    <citation type="submission" date="2018-02" db="EMBL/GenBank/DDBJ databases">
        <title>Rhizophora mucronata_Transcriptome.</title>
        <authorList>
            <person name="Meera S.P."/>
            <person name="Sreeshan A."/>
            <person name="Augustine A."/>
        </authorList>
    </citation>
    <scope>NUCLEOTIDE SEQUENCE</scope>
    <source>
        <tissue evidence="1">Leaf</tissue>
    </source>
</reference>
<dbReference type="AlphaFoldDB" id="A0A2P2N3S5"/>
<proteinExistence type="predicted"/>
<dbReference type="EMBL" id="GGEC01056648">
    <property type="protein sequence ID" value="MBX37132.1"/>
    <property type="molecule type" value="Transcribed_RNA"/>
</dbReference>
<name>A0A2P2N3S5_RHIMU</name>
<sequence>MSAARGRIRTYAHGDTRPVTWVFSNSQTVVNTYYLLTQQKTSKGISSWV</sequence>
<organism evidence="1">
    <name type="scientific">Rhizophora mucronata</name>
    <name type="common">Asiatic mangrove</name>
    <dbReference type="NCBI Taxonomy" id="61149"/>
    <lineage>
        <taxon>Eukaryota</taxon>
        <taxon>Viridiplantae</taxon>
        <taxon>Streptophyta</taxon>
        <taxon>Embryophyta</taxon>
        <taxon>Tracheophyta</taxon>
        <taxon>Spermatophyta</taxon>
        <taxon>Magnoliopsida</taxon>
        <taxon>eudicotyledons</taxon>
        <taxon>Gunneridae</taxon>
        <taxon>Pentapetalae</taxon>
        <taxon>rosids</taxon>
        <taxon>fabids</taxon>
        <taxon>Malpighiales</taxon>
        <taxon>Rhizophoraceae</taxon>
        <taxon>Rhizophora</taxon>
    </lineage>
</organism>